<organism evidence="7 8">
    <name type="scientific">Bradyrhizobium macuxiense</name>
    <dbReference type="NCBI Taxonomy" id="1755647"/>
    <lineage>
        <taxon>Bacteria</taxon>
        <taxon>Pseudomonadati</taxon>
        <taxon>Pseudomonadota</taxon>
        <taxon>Alphaproteobacteria</taxon>
        <taxon>Hyphomicrobiales</taxon>
        <taxon>Nitrobacteraceae</taxon>
        <taxon>Bradyrhizobium</taxon>
    </lineage>
</organism>
<sequence>MTPAARLSAAIDLIATIDAQRIPAAKALKEWGIAHRYAGSGDRAAISGLIWDVLRRQSSAAYLMDDDSARARVLGMLKLERGMDLATIAAFCDGSRFAPAPLTEAEQAALTSRSLVDAPASIAGDYPEWLDPYLAKVFGDDRAAEATAMASRAPLDLRINTLKGKREKILPRLAHLGARETPWSPLGLRVELGADARNPGIHSEEDFIKGAIEVQDEGSQLAALFSAAKPGEQVIDICAGAGGKTLALAAMMGGKGRLIATDHDKRQLAPIHERLSRAGVHNCEVRTPRGEADVLSDIEASADLVLIDAPCTGTGTWRRNPDAKWRMRPGALEVRLKDQAEVLDRAAPLVKAGGRIAYITCSVLSEENGEQVRAFIARHPEFSVQPPEQTASVLWDKAEDFAKAALPSAEGWLMTPRRTGTDGFFVSVLKKG</sequence>
<feature type="binding site" evidence="5">
    <location>
        <position position="308"/>
    </location>
    <ligand>
        <name>S-adenosyl-L-methionine</name>
        <dbReference type="ChEBI" id="CHEBI:59789"/>
    </ligand>
</feature>
<evidence type="ECO:0000256" key="4">
    <source>
        <dbReference type="ARBA" id="ARBA00022884"/>
    </source>
</evidence>
<reference evidence="7 8" key="1">
    <citation type="submission" date="2015-11" db="EMBL/GenBank/DDBJ databases">
        <title>Draft Genome Sequence of the Strain BR 10303 (Bradyrhizobium sp.) isolated from nodules of Centrolobium paraense.</title>
        <authorList>
            <person name="Zelli J.E."/>
            <person name="Simoes-Araujo J.L."/>
            <person name="Barauna A.C."/>
            <person name="Silva K."/>
        </authorList>
    </citation>
    <scope>NUCLEOTIDE SEQUENCE [LARGE SCALE GENOMIC DNA]</scope>
    <source>
        <strain evidence="7 8">BR 10303</strain>
    </source>
</reference>
<dbReference type="GO" id="GO:0003723">
    <property type="term" value="F:RNA binding"/>
    <property type="evidence" value="ECO:0007669"/>
    <property type="project" value="UniProtKB-UniRule"/>
</dbReference>
<feature type="binding site" evidence="5">
    <location>
        <position position="262"/>
    </location>
    <ligand>
        <name>S-adenosyl-L-methionine</name>
        <dbReference type="ChEBI" id="CHEBI:59789"/>
    </ligand>
</feature>
<dbReference type="InterPro" id="IPR054728">
    <property type="entry name" value="RsmB-like_ferredoxin"/>
</dbReference>
<evidence type="ECO:0000313" key="7">
    <source>
        <dbReference type="EMBL" id="KWV50637.1"/>
    </source>
</evidence>
<feature type="domain" description="SAM-dependent MTase RsmB/NOP-type" evidence="6">
    <location>
        <begin position="145"/>
        <end position="432"/>
    </location>
</feature>
<dbReference type="Pfam" id="PF22458">
    <property type="entry name" value="RsmF-B_ferredox"/>
    <property type="match status" value="1"/>
</dbReference>
<protein>
    <submittedName>
        <fullName evidence="7">MFS transporter</fullName>
    </submittedName>
</protein>
<evidence type="ECO:0000256" key="3">
    <source>
        <dbReference type="ARBA" id="ARBA00022691"/>
    </source>
</evidence>
<dbReference type="OrthoDB" id="9810297at2"/>
<comment type="caution">
    <text evidence="7">The sequence shown here is derived from an EMBL/GenBank/DDBJ whole genome shotgun (WGS) entry which is preliminary data.</text>
</comment>
<evidence type="ECO:0000313" key="8">
    <source>
        <dbReference type="Proteomes" id="UP000057737"/>
    </source>
</evidence>
<dbReference type="GO" id="GO:0001510">
    <property type="term" value="P:RNA methylation"/>
    <property type="evidence" value="ECO:0007669"/>
    <property type="project" value="InterPro"/>
</dbReference>
<comment type="similarity">
    <text evidence="5">Belongs to the class I-like SAM-binding methyltransferase superfamily. RsmB/NOP family.</text>
</comment>
<dbReference type="CDD" id="cd02440">
    <property type="entry name" value="AdoMet_MTases"/>
    <property type="match status" value="1"/>
</dbReference>
<keyword evidence="4 5" id="KW-0694">RNA-binding</keyword>
<dbReference type="PANTHER" id="PTHR22807:SF53">
    <property type="entry name" value="RIBOSOMAL RNA SMALL SUBUNIT METHYLTRANSFERASE B-RELATED"/>
    <property type="match status" value="1"/>
</dbReference>
<keyword evidence="3 5" id="KW-0949">S-adenosyl-L-methionine</keyword>
<comment type="caution">
    <text evidence="5">Lacks conserved residue(s) required for the propagation of feature annotation.</text>
</comment>
<dbReference type="InterPro" id="IPR049560">
    <property type="entry name" value="MeTrfase_RsmB-F_NOP2_cat"/>
</dbReference>
<dbReference type="PANTHER" id="PTHR22807">
    <property type="entry name" value="NOP2 YEAST -RELATED NOL1/NOP2/FMU SUN DOMAIN-CONTAINING"/>
    <property type="match status" value="1"/>
</dbReference>
<name>A0A109JKA8_9BRAD</name>
<dbReference type="Pfam" id="PF01189">
    <property type="entry name" value="Methyltr_RsmB-F"/>
    <property type="match status" value="1"/>
</dbReference>
<dbReference type="InterPro" id="IPR029063">
    <property type="entry name" value="SAM-dependent_MTases_sf"/>
</dbReference>
<dbReference type="InterPro" id="IPR001678">
    <property type="entry name" value="MeTrfase_RsmB-F_NOP2_dom"/>
</dbReference>
<feature type="active site" description="Nucleophile" evidence="5">
    <location>
        <position position="361"/>
    </location>
</feature>
<evidence type="ECO:0000256" key="5">
    <source>
        <dbReference type="PROSITE-ProRule" id="PRU01023"/>
    </source>
</evidence>
<evidence type="ECO:0000256" key="1">
    <source>
        <dbReference type="ARBA" id="ARBA00022603"/>
    </source>
</evidence>
<keyword evidence="8" id="KW-1185">Reference proteome</keyword>
<dbReference type="Proteomes" id="UP000057737">
    <property type="component" value="Unassembled WGS sequence"/>
</dbReference>
<proteinExistence type="inferred from homology"/>
<dbReference type="InterPro" id="IPR023267">
    <property type="entry name" value="RCMT"/>
</dbReference>
<dbReference type="FunFam" id="3.40.50.150:FF:000537">
    <property type="entry name" value="tRNA/rRNA cytosine-C5-methylase RsmB"/>
    <property type="match status" value="1"/>
</dbReference>
<dbReference type="PROSITE" id="PS51686">
    <property type="entry name" value="SAM_MT_RSMB_NOP"/>
    <property type="match status" value="1"/>
</dbReference>
<accession>A0A109JKA8</accession>
<dbReference type="EMBL" id="LNCU01000093">
    <property type="protein sequence ID" value="KWV50637.1"/>
    <property type="molecule type" value="Genomic_DNA"/>
</dbReference>
<dbReference type="RefSeq" id="WP_066511603.1">
    <property type="nucleotide sequence ID" value="NZ_LNCU01000093.1"/>
</dbReference>
<dbReference type="SUPFAM" id="SSF53335">
    <property type="entry name" value="S-adenosyl-L-methionine-dependent methyltransferases"/>
    <property type="match status" value="1"/>
</dbReference>
<dbReference type="AlphaFoldDB" id="A0A109JKA8"/>
<gene>
    <name evidence="7" type="ORF">AS156_14110</name>
</gene>
<dbReference type="Gene3D" id="3.40.50.150">
    <property type="entry name" value="Vaccinia Virus protein VP39"/>
    <property type="match status" value="1"/>
</dbReference>
<keyword evidence="2 5" id="KW-0808">Transferase</keyword>
<dbReference type="PRINTS" id="PR02008">
    <property type="entry name" value="RCMTFAMILY"/>
</dbReference>
<keyword evidence="1 5" id="KW-0489">Methyltransferase</keyword>
<dbReference type="GO" id="GO:0008173">
    <property type="term" value="F:RNA methyltransferase activity"/>
    <property type="evidence" value="ECO:0007669"/>
    <property type="project" value="InterPro"/>
</dbReference>
<evidence type="ECO:0000256" key="2">
    <source>
        <dbReference type="ARBA" id="ARBA00022679"/>
    </source>
</evidence>
<evidence type="ECO:0000259" key="6">
    <source>
        <dbReference type="PROSITE" id="PS51686"/>
    </source>
</evidence>